<dbReference type="Pfam" id="PF14770">
    <property type="entry name" value="TMEM18"/>
    <property type="match status" value="1"/>
</dbReference>
<protein>
    <recommendedName>
        <fullName evidence="4">Transmembrane protein 18</fullName>
    </recommendedName>
</protein>
<gene>
    <name evidence="2" type="ORF">JG688_00005373</name>
</gene>
<name>A0A8J5J9G7_9STRA</name>
<sequence length="261" mass="30381">MVCSYHQELLFHCEYLALVEYVECIVPLVYVIYKSVVEQLPNIDYFPGGAGKWGAQAVMNVLVSAVLEIGSLILLNLVLQRKFSFPPLFQIAFVLETQIITVQTKLLLTILVLLQYQLEHLADQMERDLRSKYSHVMVKWYEAVDWTEPLIVGLFVFHVVLLAILWLTRKRLYPQFALFVLIIMMVVSTEALNKWARENWRLFATQRYFDEQGVFMGIFYAGPLLAAGFFQLLLSMKNMVDMVVIVKRAEYRQQLKAKKDK</sequence>
<dbReference type="InterPro" id="IPR026721">
    <property type="entry name" value="TMEM18"/>
</dbReference>
<dbReference type="AlphaFoldDB" id="A0A8J5J9G7"/>
<feature type="transmembrane region" description="Helical" evidence="1">
    <location>
        <begin position="175"/>
        <end position="193"/>
    </location>
</feature>
<accession>A0A8J5J9G7</accession>
<feature type="transmembrane region" description="Helical" evidence="1">
    <location>
        <begin position="213"/>
        <end position="234"/>
    </location>
</feature>
<evidence type="ECO:0000313" key="2">
    <source>
        <dbReference type="EMBL" id="KAG6969276.1"/>
    </source>
</evidence>
<evidence type="ECO:0000256" key="1">
    <source>
        <dbReference type="SAM" id="Phobius"/>
    </source>
</evidence>
<feature type="transmembrane region" description="Helical" evidence="1">
    <location>
        <begin position="150"/>
        <end position="168"/>
    </location>
</feature>
<reference evidence="2" key="1">
    <citation type="submission" date="2021-01" db="EMBL/GenBank/DDBJ databases">
        <title>Phytophthora aleatoria, a newly-described species from Pinus radiata is distinct from Phytophthora cactorum isolates based on comparative genomics.</title>
        <authorList>
            <person name="Mcdougal R."/>
            <person name="Panda P."/>
            <person name="Williams N."/>
            <person name="Studholme D.J."/>
        </authorList>
    </citation>
    <scope>NUCLEOTIDE SEQUENCE</scope>
    <source>
        <strain evidence="2">NZFS 4037</strain>
    </source>
</reference>
<evidence type="ECO:0008006" key="4">
    <source>
        <dbReference type="Google" id="ProtNLM"/>
    </source>
</evidence>
<dbReference type="Proteomes" id="UP000709295">
    <property type="component" value="Unassembled WGS sequence"/>
</dbReference>
<organism evidence="2 3">
    <name type="scientific">Phytophthora aleatoria</name>
    <dbReference type="NCBI Taxonomy" id="2496075"/>
    <lineage>
        <taxon>Eukaryota</taxon>
        <taxon>Sar</taxon>
        <taxon>Stramenopiles</taxon>
        <taxon>Oomycota</taxon>
        <taxon>Peronosporomycetes</taxon>
        <taxon>Peronosporales</taxon>
        <taxon>Peronosporaceae</taxon>
        <taxon>Phytophthora</taxon>
    </lineage>
</organism>
<feature type="transmembrane region" description="Helical" evidence="1">
    <location>
        <begin position="15"/>
        <end position="33"/>
    </location>
</feature>
<keyword evidence="1" id="KW-0812">Transmembrane</keyword>
<keyword evidence="1" id="KW-1133">Transmembrane helix</keyword>
<proteinExistence type="predicted"/>
<comment type="caution">
    <text evidence="2">The sequence shown here is derived from an EMBL/GenBank/DDBJ whole genome shotgun (WGS) entry which is preliminary data.</text>
</comment>
<keyword evidence="3" id="KW-1185">Reference proteome</keyword>
<keyword evidence="1" id="KW-0472">Membrane</keyword>
<dbReference type="EMBL" id="JAENGY010000212">
    <property type="protein sequence ID" value="KAG6969276.1"/>
    <property type="molecule type" value="Genomic_DNA"/>
</dbReference>
<feature type="transmembrane region" description="Helical" evidence="1">
    <location>
        <begin position="53"/>
        <end position="79"/>
    </location>
</feature>
<evidence type="ECO:0000313" key="3">
    <source>
        <dbReference type="Proteomes" id="UP000709295"/>
    </source>
</evidence>